<dbReference type="SUPFAM" id="SSF116734">
    <property type="entry name" value="DNA methylase specificity domain"/>
    <property type="match status" value="1"/>
</dbReference>
<comment type="caution">
    <text evidence="10">The sequence shown here is derived from an EMBL/GenBank/DDBJ whole genome shotgun (WGS) entry which is preliminary data.</text>
</comment>
<dbReference type="GO" id="GO:0009007">
    <property type="term" value="F:site-specific DNA-methyltransferase (adenine-specific) activity"/>
    <property type="evidence" value="ECO:0007669"/>
    <property type="project" value="UniProtKB-EC"/>
</dbReference>
<dbReference type="InterPro" id="IPR051537">
    <property type="entry name" value="DNA_Adenine_Mtase"/>
</dbReference>
<dbReference type="SUPFAM" id="SSF53335">
    <property type="entry name" value="S-adenosyl-L-methionine-dependent methyltransferases"/>
    <property type="match status" value="1"/>
</dbReference>
<dbReference type="GO" id="GO:0032259">
    <property type="term" value="P:methylation"/>
    <property type="evidence" value="ECO:0007669"/>
    <property type="project" value="UniProtKB-KW"/>
</dbReference>
<evidence type="ECO:0000256" key="1">
    <source>
        <dbReference type="ARBA" id="ARBA00006594"/>
    </source>
</evidence>
<keyword evidence="7" id="KW-0238">DNA-binding</keyword>
<dbReference type="AlphaFoldDB" id="K6XI47"/>
<keyword evidence="6" id="KW-0680">Restriction system</keyword>
<keyword evidence="3" id="KW-0489">Methyltransferase</keyword>
<proteinExistence type="inferred from homology"/>
<accession>K6XI47</accession>
<dbReference type="PANTHER" id="PTHR42933">
    <property type="entry name" value="SLR6095 PROTEIN"/>
    <property type="match status" value="1"/>
</dbReference>
<evidence type="ECO:0000256" key="6">
    <source>
        <dbReference type="ARBA" id="ARBA00022747"/>
    </source>
</evidence>
<name>K6XI47_9ALTE</name>
<keyword evidence="11" id="KW-1185">Reference proteome</keyword>
<dbReference type="eggNOG" id="COG0286">
    <property type="taxonomic scope" value="Bacteria"/>
</dbReference>
<dbReference type="InterPro" id="IPR044946">
    <property type="entry name" value="Restrct_endonuc_typeI_TRD_sf"/>
</dbReference>
<evidence type="ECO:0000256" key="3">
    <source>
        <dbReference type="ARBA" id="ARBA00022603"/>
    </source>
</evidence>
<dbReference type="eggNOG" id="COG0732">
    <property type="taxonomic scope" value="Bacteria"/>
</dbReference>
<evidence type="ECO:0000313" key="10">
    <source>
        <dbReference type="EMBL" id="GAC20294.1"/>
    </source>
</evidence>
<dbReference type="EMBL" id="BAEO01000051">
    <property type="protein sequence ID" value="GAC20294.1"/>
    <property type="molecule type" value="Genomic_DNA"/>
</dbReference>
<feature type="domain" description="DNA methylase adenine-specific" evidence="9">
    <location>
        <begin position="186"/>
        <end position="385"/>
    </location>
</feature>
<dbReference type="STRING" id="493475.GARC_3336"/>
<comment type="similarity">
    <text evidence="1">Belongs to the N(4)/N(6)-methyltransferase family.</text>
</comment>
<keyword evidence="5" id="KW-0949">S-adenosyl-L-methionine</keyword>
<dbReference type="GO" id="GO:0008170">
    <property type="term" value="F:N-methyltransferase activity"/>
    <property type="evidence" value="ECO:0007669"/>
    <property type="project" value="InterPro"/>
</dbReference>
<organism evidence="10 11">
    <name type="scientific">Paraglaciecola arctica BSs20135</name>
    <dbReference type="NCBI Taxonomy" id="493475"/>
    <lineage>
        <taxon>Bacteria</taxon>
        <taxon>Pseudomonadati</taxon>
        <taxon>Pseudomonadota</taxon>
        <taxon>Gammaproteobacteria</taxon>
        <taxon>Alteromonadales</taxon>
        <taxon>Alteromonadaceae</taxon>
        <taxon>Paraglaciecola</taxon>
    </lineage>
</organism>
<dbReference type="OrthoDB" id="9784823at2"/>
<evidence type="ECO:0000256" key="4">
    <source>
        <dbReference type="ARBA" id="ARBA00022679"/>
    </source>
</evidence>
<evidence type="ECO:0000259" key="9">
    <source>
        <dbReference type="Pfam" id="PF02384"/>
    </source>
</evidence>
<comment type="catalytic activity">
    <reaction evidence="8">
        <text>a 2'-deoxyadenosine in DNA + S-adenosyl-L-methionine = an N(6)-methyl-2'-deoxyadenosine in DNA + S-adenosyl-L-homocysteine + H(+)</text>
        <dbReference type="Rhea" id="RHEA:15197"/>
        <dbReference type="Rhea" id="RHEA-COMP:12418"/>
        <dbReference type="Rhea" id="RHEA-COMP:12419"/>
        <dbReference type="ChEBI" id="CHEBI:15378"/>
        <dbReference type="ChEBI" id="CHEBI:57856"/>
        <dbReference type="ChEBI" id="CHEBI:59789"/>
        <dbReference type="ChEBI" id="CHEBI:90615"/>
        <dbReference type="ChEBI" id="CHEBI:90616"/>
        <dbReference type="EC" id="2.1.1.72"/>
    </reaction>
</comment>
<evidence type="ECO:0000256" key="5">
    <source>
        <dbReference type="ARBA" id="ARBA00022691"/>
    </source>
</evidence>
<gene>
    <name evidence="10" type="ORF">GARC_3336</name>
</gene>
<reference evidence="10 11" key="1">
    <citation type="journal article" date="2017" name="Antonie Van Leeuwenhoek">
        <title>Rhizobium rhizosphaerae sp. nov., a novel species isolated from rice rhizosphere.</title>
        <authorList>
            <person name="Zhao J.J."/>
            <person name="Zhang J."/>
            <person name="Zhang R.J."/>
            <person name="Zhang C.W."/>
            <person name="Yin H.Q."/>
            <person name="Zhang X.X."/>
        </authorList>
    </citation>
    <scope>NUCLEOTIDE SEQUENCE [LARGE SCALE GENOMIC DNA]</scope>
    <source>
        <strain evidence="10 11">BSs20135</strain>
    </source>
</reference>
<protein>
    <recommendedName>
        <fullName evidence="2">site-specific DNA-methyltransferase (adenine-specific)</fullName>
        <ecNumber evidence="2">2.1.1.72</ecNumber>
    </recommendedName>
</protein>
<dbReference type="GO" id="GO:0009307">
    <property type="term" value="P:DNA restriction-modification system"/>
    <property type="evidence" value="ECO:0007669"/>
    <property type="project" value="UniProtKB-KW"/>
</dbReference>
<dbReference type="Proteomes" id="UP000006327">
    <property type="component" value="Unassembled WGS sequence"/>
</dbReference>
<evidence type="ECO:0000256" key="8">
    <source>
        <dbReference type="ARBA" id="ARBA00047942"/>
    </source>
</evidence>
<dbReference type="InterPro" id="IPR003356">
    <property type="entry name" value="DNA_methylase_A-5"/>
</dbReference>
<evidence type="ECO:0000313" key="11">
    <source>
        <dbReference type="Proteomes" id="UP000006327"/>
    </source>
</evidence>
<evidence type="ECO:0000256" key="7">
    <source>
        <dbReference type="ARBA" id="ARBA00023125"/>
    </source>
</evidence>
<dbReference type="EC" id="2.1.1.72" evidence="2"/>
<dbReference type="Gene3D" id="3.40.50.150">
    <property type="entry name" value="Vaccinia Virus protein VP39"/>
    <property type="match status" value="1"/>
</dbReference>
<evidence type="ECO:0000256" key="2">
    <source>
        <dbReference type="ARBA" id="ARBA00011900"/>
    </source>
</evidence>
<dbReference type="GO" id="GO:0003677">
    <property type="term" value="F:DNA binding"/>
    <property type="evidence" value="ECO:0007669"/>
    <property type="project" value="UniProtKB-KW"/>
</dbReference>
<dbReference type="Gene3D" id="3.90.220.20">
    <property type="entry name" value="DNA methylase specificity domains"/>
    <property type="match status" value="1"/>
</dbReference>
<dbReference type="PANTHER" id="PTHR42933:SF1">
    <property type="entry name" value="SITE-SPECIFIC DNA-METHYLTRANSFERASE (ADENINE-SPECIFIC)"/>
    <property type="match status" value="1"/>
</dbReference>
<sequence>MHTSIKQLIDYSSGLFSLEQEEFIELVSACFVYVYIFNQDKSPQAFQLDKKLTFNDLNSSVKTVLHLSAPLKVCRKNRPELEYALNEFIAKLALLFQSNVISGKDLSVAVKELYGKSREHFVIPNELCQLGVGLLRSSTQQVYCPFEKGCDFALYLPEQTEVVTETNSKDDVFYAKAQSALLNKPLQVIETDPLKNPTLIEDGQLKKFDAVVGMPPLGIRVKGKVNGDIWCRFPEDSLMGEVYYLRHMLAQSKGRVICFVSNAFLFRTAAGEYQFKEDIVENEWLEGVIALPRGLLTHISVDISLVILNSSKTSLSVKFMDASSEAFTRKLSKTLSQLCNVQQLLDIYNNPHNYDDEIVYSSKYEIADTGYNLSPARYVKSEDDRKLDEFLSGFKTAKLCELVDIIRPQSVQHNEEGNETFKEYGINNLDGIGYLAGNPRLLMLDRQKSKRAKKQMIEPNDVLVVCRGAVGRVGFVPDKIGDNALANQAFAILRVKPLCRRMSPKALFQYLSSDYGKYQLSSLATGTTSLMLSSKDLSSMIVPALNKAQQEVMAIAHQQAIDKQKSIDILQKELVELRTQAIKKIAV</sequence>
<dbReference type="RefSeq" id="WP_007622074.1">
    <property type="nucleotide sequence ID" value="NZ_BAEO01000051.1"/>
</dbReference>
<dbReference type="InterPro" id="IPR029063">
    <property type="entry name" value="SAM-dependent_MTases_sf"/>
</dbReference>
<keyword evidence="4" id="KW-0808">Transferase</keyword>
<dbReference type="Pfam" id="PF02384">
    <property type="entry name" value="N6_Mtase"/>
    <property type="match status" value="1"/>
</dbReference>